<feature type="compositionally biased region" description="Low complexity" evidence="1">
    <location>
        <begin position="97"/>
        <end position="110"/>
    </location>
</feature>
<dbReference type="Proteomes" id="UP000002616">
    <property type="component" value="Segment"/>
</dbReference>
<keyword evidence="3" id="KW-1185">Reference proteome</keyword>
<accession>C8ZKQ4</accession>
<feature type="region of interest" description="Disordered" evidence="1">
    <location>
        <begin position="80"/>
        <end position="120"/>
    </location>
</feature>
<dbReference type="EMBL" id="FN422399">
    <property type="protein sequence ID" value="CAZ66296.1"/>
    <property type="molecule type" value="Genomic_DNA"/>
</dbReference>
<feature type="compositionally biased region" description="Basic and acidic residues" evidence="1">
    <location>
        <begin position="80"/>
        <end position="96"/>
    </location>
</feature>
<name>C8ZKQ4_9CAUD</name>
<organism evidence="2 3">
    <name type="scientific">Pseudomonas phage LIT1</name>
    <dbReference type="NCBI Taxonomy" id="655098"/>
    <lineage>
        <taxon>Viruses</taxon>
        <taxon>Duplodnaviria</taxon>
        <taxon>Heunggongvirae</taxon>
        <taxon>Uroviricota</taxon>
        <taxon>Caudoviricetes</taxon>
        <taxon>Schitoviridae</taxon>
        <taxon>Migulavirinae</taxon>
        <taxon>Litunavirus</taxon>
        <taxon>Litunavirus LIT1</taxon>
    </lineage>
</organism>
<evidence type="ECO:0000256" key="1">
    <source>
        <dbReference type="SAM" id="MobiDB-lite"/>
    </source>
</evidence>
<dbReference type="KEGG" id="vg:8684301"/>
<reference evidence="3" key="1">
    <citation type="journal article" date="2010" name="Virology">
        <title>Molecular and physiological analysis of three Pseudomonas aeruginosa phages belonging to the "N4-like viruses".</title>
        <authorList>
            <person name="Ceyssens P.J."/>
            <person name="Brabban A."/>
            <person name="Rogge L."/>
            <person name="Lewis M.S."/>
            <person name="Pickard D."/>
            <person name="Goulding D."/>
            <person name="Dougan G."/>
            <person name="Nob en J.P."/>
            <person name="Kropinski A."/>
            <person name="Kutter E."/>
            <person name="Lavigne R."/>
        </authorList>
    </citation>
    <scope>NUCLEOTIDE SEQUENCE [LARGE SCALE GENOMIC DNA]</scope>
</reference>
<dbReference type="GeneID" id="8684301"/>
<sequence>MAKKAKLKADWTPGKLGHAPVNGRYFFVNRETRMTHTWTIGQLPVPEGYEQVTMQEYDSFRKFNGTLSKKKLMAFIRGDAKCSKDAGKKSESESKPAAKSKTRASSSTVSQVPATSGKARIRVRVRAGAGAVVTVA</sequence>
<evidence type="ECO:0000313" key="3">
    <source>
        <dbReference type="Proteomes" id="UP000002616"/>
    </source>
</evidence>
<evidence type="ECO:0000313" key="2">
    <source>
        <dbReference type="EMBL" id="CAZ66296.1"/>
    </source>
</evidence>
<proteinExistence type="predicted"/>
<protein>
    <submittedName>
        <fullName evidence="2">Uncharacterized protein</fullName>
    </submittedName>
</protein>
<dbReference type="RefSeq" id="YP_003358437.1">
    <property type="nucleotide sequence ID" value="NC_013692.1"/>
</dbReference>